<feature type="compositionally biased region" description="Low complexity" evidence="1">
    <location>
        <begin position="87"/>
        <end position="101"/>
    </location>
</feature>
<accession>A0A5J4T9P7</accession>
<dbReference type="AlphaFoldDB" id="A0A5J4T9P7"/>
<feature type="region of interest" description="Disordered" evidence="1">
    <location>
        <begin position="83"/>
        <end position="128"/>
    </location>
</feature>
<feature type="compositionally biased region" description="Low complexity" evidence="1">
    <location>
        <begin position="11"/>
        <end position="20"/>
    </location>
</feature>
<name>A0A5J4T9P7_9EUKA</name>
<proteinExistence type="predicted"/>
<protein>
    <submittedName>
        <fullName evidence="2">Uncharacterized protein</fullName>
    </submittedName>
</protein>
<evidence type="ECO:0000313" key="2">
    <source>
        <dbReference type="EMBL" id="KAA6354270.1"/>
    </source>
</evidence>
<dbReference type="EMBL" id="SNRW01036615">
    <property type="protein sequence ID" value="KAA6354270.1"/>
    <property type="molecule type" value="Genomic_DNA"/>
</dbReference>
<feature type="region of interest" description="Disordered" evidence="1">
    <location>
        <begin position="1"/>
        <end position="23"/>
    </location>
</feature>
<evidence type="ECO:0000256" key="1">
    <source>
        <dbReference type="SAM" id="MobiDB-lite"/>
    </source>
</evidence>
<comment type="caution">
    <text evidence="2">The sequence shown here is derived from an EMBL/GenBank/DDBJ whole genome shotgun (WGS) entry which is preliminary data.</text>
</comment>
<reference evidence="2 3" key="1">
    <citation type="submission" date="2019-03" db="EMBL/GenBank/DDBJ databases">
        <title>Single cell metagenomics reveals metabolic interactions within the superorganism composed of flagellate Streblomastix strix and complex community of Bacteroidetes bacteria on its surface.</title>
        <authorList>
            <person name="Treitli S.C."/>
            <person name="Kolisko M."/>
            <person name="Husnik F."/>
            <person name="Keeling P."/>
            <person name="Hampl V."/>
        </authorList>
    </citation>
    <scope>NUCLEOTIDE SEQUENCE [LARGE SCALE GENOMIC DNA]</scope>
    <source>
        <strain evidence="2">ST1C</strain>
    </source>
</reference>
<feature type="compositionally biased region" description="Polar residues" evidence="1">
    <location>
        <begin position="102"/>
        <end position="111"/>
    </location>
</feature>
<feature type="compositionally biased region" description="Polar residues" evidence="1">
    <location>
        <begin position="1"/>
        <end position="10"/>
    </location>
</feature>
<dbReference type="Proteomes" id="UP000324800">
    <property type="component" value="Unassembled WGS sequence"/>
</dbReference>
<sequence>MNINDNIGSAQSTRTQSSQTKKSRINNPQYRFVNSLVLFLAKVTGYFFVEYNVQARIPELAIPAEMELHWEEKISTIKNGTDKEIQQQDQSNKNDNQKANNIESQQSNQYSYDVDEDEDEDRQSNDAIEGMIMTKETLTLFSSTMQRLQFNTSPVDDFLKSSNQKFLDEIKPVYLERVKKVMMENVETFGIRTCLLIIKRCN</sequence>
<gene>
    <name evidence="2" type="ORF">EZS28_050203</name>
</gene>
<organism evidence="2 3">
    <name type="scientific">Streblomastix strix</name>
    <dbReference type="NCBI Taxonomy" id="222440"/>
    <lineage>
        <taxon>Eukaryota</taxon>
        <taxon>Metamonada</taxon>
        <taxon>Preaxostyla</taxon>
        <taxon>Oxymonadida</taxon>
        <taxon>Streblomastigidae</taxon>
        <taxon>Streblomastix</taxon>
    </lineage>
</organism>
<evidence type="ECO:0000313" key="3">
    <source>
        <dbReference type="Proteomes" id="UP000324800"/>
    </source>
</evidence>